<evidence type="ECO:0000256" key="3">
    <source>
        <dbReference type="PROSITE-ProRule" id="PRU00236"/>
    </source>
</evidence>
<dbReference type="GO" id="GO:0070403">
    <property type="term" value="F:NAD+ binding"/>
    <property type="evidence" value="ECO:0007669"/>
    <property type="project" value="InterPro"/>
</dbReference>
<keyword evidence="3" id="KW-0862">Zinc</keyword>
<feature type="binding site" evidence="3">
    <location>
        <position position="685"/>
    </location>
    <ligand>
        <name>Zn(2+)</name>
        <dbReference type="ChEBI" id="CHEBI:29105"/>
    </ligand>
</feature>
<dbReference type="InterPro" id="IPR050134">
    <property type="entry name" value="NAD-dep_sirtuin_deacylases"/>
</dbReference>
<feature type="binding site" evidence="3">
    <location>
        <position position="661"/>
    </location>
    <ligand>
        <name>Zn(2+)</name>
        <dbReference type="ChEBI" id="CHEBI:29105"/>
    </ligand>
</feature>
<evidence type="ECO:0000259" key="5">
    <source>
        <dbReference type="PROSITE" id="PS50305"/>
    </source>
</evidence>
<feature type="domain" description="Deacetylase sirtuin-type" evidence="5">
    <location>
        <begin position="563"/>
        <end position="786"/>
    </location>
</feature>
<sequence length="803" mass="93624">MERRKVDILFVRNVLEVKRVSDRVMSLKLEIEGVMLNVVSGYAPQVGCELEEKERFWSVLDEVMESIPTGERVVIGADFNGHVGEGNTGDEEVMGKFGVKERNLEGQMVVDFAKSMDMVVVNTYFQKREEHRVTYKSGGRRTQVDYILCRRGNLKEISDCKVVVRESVARQHRMVVCRMTLLVCKTKRSKTEIEKKTKWWKLKKEECCEEFRQKLRQALGGQVVLPDDWETTAEVIRETGRKVLGVSSGRRKEDKETWWWNEEVQDSIQRKRLAKKKWDMDRTEENRQEYKELQRRVKREVSKAKQKAYDELYTRLDTREGEKDLYRLARQRDRDGKDVQQVRVIKDRDGRVLTSEESVQRRWKEYFEELMNEENERGKRVEGVNSVEQKVDKIRKDEVRKALKRIKSGKAVGPDDIPVEVWKCLGEAAVEFLTSLFNRVLESERMPEEWRRSVLVPIFKNKGDVQSCSNYRGIKLMSYTMKLWERVVEARLRKVVEICEQQYGFMPRKSTTDTIFALRILMEKYRDGQRELHCVFVDLEKVYDRVPREELWYCMRKSGVAEKSPGSGLYNNLQKYNLPYAEAIFEMNYFHYNPQPFFALAKELYPGNYRPNLTHYFIRLLHDKGQLLRMYTQNIDGLERMAGIPAKKLVEAHGTFATATCTLCRQKYEGEELRSDIMEGTVPHCSQCKGVIKPDIVFFGEELPQHFFLYLTDFPMADLLIVMGTSLEVEPFASLSGAVRGSVSRLLINRDLVGPFAWGSSRHNDVVELGDVVSGVRKLADTLGWMRELEALMADEGQKVSDA</sequence>
<keyword evidence="1" id="KW-0808">Transferase</keyword>
<dbReference type="PANTHER" id="PTHR11085">
    <property type="entry name" value="NAD-DEPENDENT PROTEIN DEACYLASE SIRTUIN-5, MITOCHONDRIAL-RELATED"/>
    <property type="match status" value="1"/>
</dbReference>
<dbReference type="AlphaFoldDB" id="A0AAE0V0N0"/>
<dbReference type="Gene3D" id="3.30.1600.10">
    <property type="entry name" value="SIR2/SIRT2 'Small Domain"/>
    <property type="match status" value="1"/>
</dbReference>
<dbReference type="InterPro" id="IPR036691">
    <property type="entry name" value="Endo/exonu/phosph_ase_sf"/>
</dbReference>
<dbReference type="PANTHER" id="PTHR11085:SF5">
    <property type="entry name" value="NAD-DEPENDENT PROTEIN DEACETYLASE SIRTUIN-3, MITOCHONDRIAL"/>
    <property type="match status" value="1"/>
</dbReference>
<keyword evidence="4" id="KW-0175">Coiled coil</keyword>
<dbReference type="InterPro" id="IPR029035">
    <property type="entry name" value="DHS-like_NAD/FAD-binding_dom"/>
</dbReference>
<dbReference type="EMBL" id="JAUCMX010000010">
    <property type="protein sequence ID" value="KAK3532878.1"/>
    <property type="molecule type" value="Genomic_DNA"/>
</dbReference>
<dbReference type="GO" id="GO:0017136">
    <property type="term" value="F:histone deacetylase activity, NAD-dependent"/>
    <property type="evidence" value="ECO:0007669"/>
    <property type="project" value="TreeGrafter"/>
</dbReference>
<name>A0AAE0V0N0_9TELE</name>
<dbReference type="SUPFAM" id="SSF52467">
    <property type="entry name" value="DHS-like NAD/FAD-binding domain"/>
    <property type="match status" value="1"/>
</dbReference>
<feature type="binding site" evidence="3">
    <location>
        <position position="664"/>
    </location>
    <ligand>
        <name>Zn(2+)</name>
        <dbReference type="ChEBI" id="CHEBI:29105"/>
    </ligand>
</feature>
<evidence type="ECO:0000313" key="7">
    <source>
        <dbReference type="Proteomes" id="UP001274896"/>
    </source>
</evidence>
<accession>A0AAE0V0N0</accession>
<dbReference type="Pfam" id="PF02146">
    <property type="entry name" value="SIR2"/>
    <property type="match status" value="1"/>
</dbReference>
<dbReference type="InterPro" id="IPR026591">
    <property type="entry name" value="Sirtuin_cat_small_dom_sf"/>
</dbReference>
<dbReference type="InterPro" id="IPR026590">
    <property type="entry name" value="Ssirtuin_cat_dom"/>
</dbReference>
<dbReference type="PROSITE" id="PS50305">
    <property type="entry name" value="SIRTUIN"/>
    <property type="match status" value="1"/>
</dbReference>
<evidence type="ECO:0000256" key="4">
    <source>
        <dbReference type="SAM" id="Coils"/>
    </source>
</evidence>
<keyword evidence="2" id="KW-0520">NAD</keyword>
<evidence type="ECO:0000256" key="2">
    <source>
        <dbReference type="ARBA" id="ARBA00023027"/>
    </source>
</evidence>
<reference evidence="6" key="1">
    <citation type="submission" date="2023-06" db="EMBL/GenBank/DDBJ databases">
        <title>Male Hemibagrus guttatus genome.</title>
        <authorList>
            <person name="Bian C."/>
        </authorList>
    </citation>
    <scope>NUCLEOTIDE SEQUENCE</scope>
    <source>
        <strain evidence="6">Male_cb2023</strain>
        <tissue evidence="6">Muscle</tissue>
    </source>
</reference>
<keyword evidence="7" id="KW-1185">Reference proteome</keyword>
<dbReference type="Proteomes" id="UP001274896">
    <property type="component" value="Unassembled WGS sequence"/>
</dbReference>
<dbReference type="CDD" id="cd01650">
    <property type="entry name" value="RT_nLTR_like"/>
    <property type="match status" value="1"/>
</dbReference>
<evidence type="ECO:0000256" key="1">
    <source>
        <dbReference type="ARBA" id="ARBA00022679"/>
    </source>
</evidence>
<dbReference type="SUPFAM" id="SSF56219">
    <property type="entry name" value="DNase I-like"/>
    <property type="match status" value="1"/>
</dbReference>
<dbReference type="InterPro" id="IPR003000">
    <property type="entry name" value="Sirtuin"/>
</dbReference>
<dbReference type="Gene3D" id="3.60.10.10">
    <property type="entry name" value="Endonuclease/exonuclease/phosphatase"/>
    <property type="match status" value="1"/>
</dbReference>
<proteinExistence type="predicted"/>
<feature type="active site" description="Proton acceptor" evidence="3">
    <location>
        <position position="653"/>
    </location>
</feature>
<dbReference type="GO" id="GO:0005634">
    <property type="term" value="C:nucleus"/>
    <property type="evidence" value="ECO:0007669"/>
    <property type="project" value="TreeGrafter"/>
</dbReference>
<organism evidence="6 7">
    <name type="scientific">Hemibagrus guttatus</name>
    <dbReference type="NCBI Taxonomy" id="175788"/>
    <lineage>
        <taxon>Eukaryota</taxon>
        <taxon>Metazoa</taxon>
        <taxon>Chordata</taxon>
        <taxon>Craniata</taxon>
        <taxon>Vertebrata</taxon>
        <taxon>Euteleostomi</taxon>
        <taxon>Actinopterygii</taxon>
        <taxon>Neopterygii</taxon>
        <taxon>Teleostei</taxon>
        <taxon>Ostariophysi</taxon>
        <taxon>Siluriformes</taxon>
        <taxon>Bagridae</taxon>
        <taxon>Hemibagrus</taxon>
    </lineage>
</organism>
<gene>
    <name evidence="6" type="ORF">QTP70_001376</name>
</gene>
<dbReference type="Gene3D" id="3.40.50.1220">
    <property type="entry name" value="TPP-binding domain"/>
    <property type="match status" value="1"/>
</dbReference>
<protein>
    <recommendedName>
        <fullName evidence="5">Deacetylase sirtuin-type domain-containing protein</fullName>
    </recommendedName>
</protein>
<feature type="binding site" evidence="3">
    <location>
        <position position="688"/>
    </location>
    <ligand>
        <name>Zn(2+)</name>
        <dbReference type="ChEBI" id="CHEBI:29105"/>
    </ligand>
</feature>
<feature type="coiled-coil region" evidence="4">
    <location>
        <begin position="273"/>
        <end position="307"/>
    </location>
</feature>
<dbReference type="GO" id="GO:0046872">
    <property type="term" value="F:metal ion binding"/>
    <property type="evidence" value="ECO:0007669"/>
    <property type="project" value="UniProtKB-KW"/>
</dbReference>
<keyword evidence="3" id="KW-0479">Metal-binding</keyword>
<comment type="caution">
    <text evidence="6">The sequence shown here is derived from an EMBL/GenBank/DDBJ whole genome shotgun (WGS) entry which is preliminary data.</text>
</comment>
<evidence type="ECO:0000313" key="6">
    <source>
        <dbReference type="EMBL" id="KAK3532878.1"/>
    </source>
</evidence>